<dbReference type="InterPro" id="IPR004104">
    <property type="entry name" value="Gfo/Idh/MocA-like_OxRdtase_C"/>
</dbReference>
<comment type="caution">
    <text evidence="4">The sequence shown here is derived from an EMBL/GenBank/DDBJ whole genome shotgun (WGS) entry which is preliminary data.</text>
</comment>
<feature type="domain" description="Gfo/Idh/MocA-like oxidoreductase C-terminal" evidence="3">
    <location>
        <begin position="195"/>
        <end position="427"/>
    </location>
</feature>
<proteinExistence type="inferred from homology"/>
<protein>
    <submittedName>
        <fullName evidence="4">Oxidoreductase</fullName>
    </submittedName>
</protein>
<dbReference type="EMBL" id="BMTF01000011">
    <property type="protein sequence ID" value="GGV87146.1"/>
    <property type="molecule type" value="Genomic_DNA"/>
</dbReference>
<dbReference type="Gene3D" id="3.30.360.10">
    <property type="entry name" value="Dihydrodipicolinate Reductase, domain 2"/>
    <property type="match status" value="1"/>
</dbReference>
<name>A0ABQ2W3B7_9ACTN</name>
<dbReference type="InterPro" id="IPR000683">
    <property type="entry name" value="Gfo/Idh/MocA-like_OxRdtase_N"/>
</dbReference>
<dbReference type="Proteomes" id="UP000660675">
    <property type="component" value="Unassembled WGS sequence"/>
</dbReference>
<organism evidence="4 5">
    <name type="scientific">Streptomyces gelaticus</name>
    <dbReference type="NCBI Taxonomy" id="285446"/>
    <lineage>
        <taxon>Bacteria</taxon>
        <taxon>Bacillati</taxon>
        <taxon>Actinomycetota</taxon>
        <taxon>Actinomycetes</taxon>
        <taxon>Kitasatosporales</taxon>
        <taxon>Streptomycetaceae</taxon>
        <taxon>Streptomyces</taxon>
    </lineage>
</organism>
<gene>
    <name evidence="4" type="ORF">GCM10015535_36280</name>
</gene>
<dbReference type="PANTHER" id="PTHR43708:SF8">
    <property type="entry name" value="OXIDOREDUCTASE"/>
    <property type="match status" value="1"/>
</dbReference>
<evidence type="ECO:0000259" key="2">
    <source>
        <dbReference type="Pfam" id="PF01408"/>
    </source>
</evidence>
<evidence type="ECO:0000313" key="4">
    <source>
        <dbReference type="EMBL" id="GGV87146.1"/>
    </source>
</evidence>
<dbReference type="Pfam" id="PF02894">
    <property type="entry name" value="GFO_IDH_MocA_C"/>
    <property type="match status" value="1"/>
</dbReference>
<dbReference type="Gene3D" id="3.40.50.720">
    <property type="entry name" value="NAD(P)-binding Rossmann-like Domain"/>
    <property type="match status" value="1"/>
</dbReference>
<accession>A0ABQ2W3B7</accession>
<dbReference type="Pfam" id="PF01408">
    <property type="entry name" value="GFO_IDH_MocA"/>
    <property type="match status" value="1"/>
</dbReference>
<keyword evidence="5" id="KW-1185">Reference proteome</keyword>
<dbReference type="InterPro" id="IPR051317">
    <property type="entry name" value="Gfo/Idh/MocA_oxidoreduct"/>
</dbReference>
<dbReference type="SUPFAM" id="SSF55347">
    <property type="entry name" value="Glyceraldehyde-3-phosphate dehydrogenase-like, C-terminal domain"/>
    <property type="match status" value="1"/>
</dbReference>
<sequence length="452" mass="49861">MWLSPRGSNGRTVTAAFALLAAGPECMMRAESEVSLAGKQPRISVLRPYHPHAQTEGTPVSDLRLGVIGLGLRRSIATSAHHPGQGSAITAVCDLDPEVRRREAEYFGTDVAVDDYKLLLGRDDLDAIVVATPDDTHETIAIDALRAGKAVFVEKPLGITVESCDNILRAAYETGTRLYVGHNMRHMGVVRLMRDIIARGDIGEPKAVWVRHFVGYGGDYYFKDWHADRTRTTGLLLQKAAHDIDVLHWLAGGYTRRVNALGDLLVYGDLPRREADTPRPANWLREFDWPPTARRDLHHIVDVEDVSVMNMQLDNGVVAAYQQCHFTPDYWRNYTVIGTEGRLENFGDGPGDEVKVWNTGPSGYRAEADITYRVPEAEGSHGGGDSRIMEEFCRFVRDGGVTDTSPVAARMSVAAGVLATRSLREGGAPFEVPALDPELIAYFEGGQVRRRD</sequence>
<dbReference type="SUPFAM" id="SSF51735">
    <property type="entry name" value="NAD(P)-binding Rossmann-fold domains"/>
    <property type="match status" value="1"/>
</dbReference>
<feature type="domain" description="Gfo/Idh/MocA-like oxidoreductase N-terminal" evidence="2">
    <location>
        <begin position="64"/>
        <end position="182"/>
    </location>
</feature>
<dbReference type="InterPro" id="IPR036291">
    <property type="entry name" value="NAD(P)-bd_dom_sf"/>
</dbReference>
<evidence type="ECO:0000256" key="1">
    <source>
        <dbReference type="ARBA" id="ARBA00010928"/>
    </source>
</evidence>
<reference evidence="5" key="1">
    <citation type="journal article" date="2019" name="Int. J. Syst. Evol. Microbiol.">
        <title>The Global Catalogue of Microorganisms (GCM) 10K type strain sequencing project: providing services to taxonomists for standard genome sequencing and annotation.</title>
        <authorList>
            <consortium name="The Broad Institute Genomics Platform"/>
            <consortium name="The Broad Institute Genome Sequencing Center for Infectious Disease"/>
            <person name="Wu L."/>
            <person name="Ma J."/>
        </authorList>
    </citation>
    <scope>NUCLEOTIDE SEQUENCE [LARGE SCALE GENOMIC DNA]</scope>
    <source>
        <strain evidence="5">JCM 4376</strain>
    </source>
</reference>
<comment type="similarity">
    <text evidence="1">Belongs to the Gfo/Idh/MocA family.</text>
</comment>
<evidence type="ECO:0000313" key="5">
    <source>
        <dbReference type="Proteomes" id="UP000660675"/>
    </source>
</evidence>
<evidence type="ECO:0000259" key="3">
    <source>
        <dbReference type="Pfam" id="PF02894"/>
    </source>
</evidence>
<dbReference type="PANTHER" id="PTHR43708">
    <property type="entry name" value="CONSERVED EXPRESSED OXIDOREDUCTASE (EUROFUNG)"/>
    <property type="match status" value="1"/>
</dbReference>